<comment type="caution">
    <text evidence="1">The sequence shown here is derived from an EMBL/GenBank/DDBJ whole genome shotgun (WGS) entry which is preliminary data.</text>
</comment>
<name>A0A0F9CIA5_9ZZZZ</name>
<accession>A0A0F9CIA5</accession>
<dbReference type="EMBL" id="LAZR01046510">
    <property type="protein sequence ID" value="KKK96386.1"/>
    <property type="molecule type" value="Genomic_DNA"/>
</dbReference>
<protein>
    <submittedName>
        <fullName evidence="1">Uncharacterized protein</fullName>
    </submittedName>
</protein>
<evidence type="ECO:0000313" key="1">
    <source>
        <dbReference type="EMBL" id="KKK96386.1"/>
    </source>
</evidence>
<dbReference type="AlphaFoldDB" id="A0A0F9CIA5"/>
<sequence length="106" mass="12413">MTYKNTDVIEEFCNFGDNKTIKSGSLFFEGDTLFSYAHHYPLCIRLKDGFIINSDGYSMTTSTHKGHLVRELTDCYNFKELEKRKKAGDFQEIKLMDTKEIRKRVL</sequence>
<proteinExistence type="predicted"/>
<organism evidence="1">
    <name type="scientific">marine sediment metagenome</name>
    <dbReference type="NCBI Taxonomy" id="412755"/>
    <lineage>
        <taxon>unclassified sequences</taxon>
        <taxon>metagenomes</taxon>
        <taxon>ecological metagenomes</taxon>
    </lineage>
</organism>
<gene>
    <name evidence="1" type="ORF">LCGC14_2663290</name>
</gene>
<reference evidence="1" key="1">
    <citation type="journal article" date="2015" name="Nature">
        <title>Complex archaea that bridge the gap between prokaryotes and eukaryotes.</title>
        <authorList>
            <person name="Spang A."/>
            <person name="Saw J.H."/>
            <person name="Jorgensen S.L."/>
            <person name="Zaremba-Niedzwiedzka K."/>
            <person name="Martijn J."/>
            <person name="Lind A.E."/>
            <person name="van Eijk R."/>
            <person name="Schleper C."/>
            <person name="Guy L."/>
            <person name="Ettema T.J."/>
        </authorList>
    </citation>
    <scope>NUCLEOTIDE SEQUENCE</scope>
</reference>